<dbReference type="Gene3D" id="2.160.20.10">
    <property type="entry name" value="Single-stranded right-handed beta-helix, Pectin lyase-like"/>
    <property type="match status" value="1"/>
</dbReference>
<dbReference type="AlphaFoldDB" id="A0A5P8FQ84"/>
<sequence length="313" mass="32232">MRRRRTTFALGGVAVAAALALSVRGGLGPSTSPATQSPGASAAVAGPTETDCVDAPSRCGYPDETTTGVSDGVTLKKSGSVMADEDGQVVEGLDITGEISVSAADVTIRDVRVTGGRGAGASDWVVVMRPGAERLVIEDSELRTPAGSEQDLACVLNIGDGEPTVRRVDMQGCSIGVSTGGGVVEDSYIHDLAMVPGLSHVNGVASMGGGGLTVRRNTILNEHPQTSVVALYQDFGTQSDDLVQDNLLAGGGYIFYGGDGTFGPTSKIRFLDNRVARLYYPKGGSLGVIAHLDLDLPGNESSGNFWDDTGELL</sequence>
<proteinExistence type="predicted"/>
<dbReference type="RefSeq" id="WP_148041605.1">
    <property type="nucleotide sequence ID" value="NZ_CP044548.2"/>
</dbReference>
<reference evidence="3 4" key="1">
    <citation type="submission" date="2019-09" db="EMBL/GenBank/DDBJ databases">
        <title>Complete Genome Sequence of Janibacter melonis M714 with both human health impact and industrial applications.</title>
        <authorList>
            <person name="Jin M."/>
            <person name="Zhao Q.R."/>
        </authorList>
    </citation>
    <scope>NUCLEOTIDE SEQUENCE [LARGE SCALE GENOMIC DNA]</scope>
    <source>
        <strain evidence="3 4">M714</strain>
    </source>
</reference>
<keyword evidence="2" id="KW-0732">Signal</keyword>
<evidence type="ECO:0000256" key="1">
    <source>
        <dbReference type="SAM" id="MobiDB-lite"/>
    </source>
</evidence>
<dbReference type="OrthoDB" id="505641at2"/>
<dbReference type="KEGG" id="jme:EEW87_014545"/>
<evidence type="ECO:0000313" key="4">
    <source>
        <dbReference type="Proteomes" id="UP000271708"/>
    </source>
</evidence>
<accession>A0A5P8FQ84</accession>
<feature type="signal peptide" evidence="2">
    <location>
        <begin position="1"/>
        <end position="25"/>
    </location>
</feature>
<dbReference type="Proteomes" id="UP000271708">
    <property type="component" value="Chromosome"/>
</dbReference>
<name>A0A5P8FQ84_9MICO</name>
<feature type="compositionally biased region" description="Polar residues" evidence="1">
    <location>
        <begin position="29"/>
        <end position="39"/>
    </location>
</feature>
<feature type="chain" id="PRO_5038993075" description="Right handed beta helix domain-containing protein" evidence="2">
    <location>
        <begin position="26"/>
        <end position="313"/>
    </location>
</feature>
<feature type="region of interest" description="Disordered" evidence="1">
    <location>
        <begin position="27"/>
        <end position="49"/>
    </location>
</feature>
<organism evidence="3 4">
    <name type="scientific">Janibacter melonis</name>
    <dbReference type="NCBI Taxonomy" id="262209"/>
    <lineage>
        <taxon>Bacteria</taxon>
        <taxon>Bacillati</taxon>
        <taxon>Actinomycetota</taxon>
        <taxon>Actinomycetes</taxon>
        <taxon>Micrococcales</taxon>
        <taxon>Intrasporangiaceae</taxon>
        <taxon>Janibacter</taxon>
    </lineage>
</organism>
<dbReference type="EMBL" id="CP044548">
    <property type="protein sequence ID" value="QFQ31273.1"/>
    <property type="molecule type" value="Genomic_DNA"/>
</dbReference>
<protein>
    <recommendedName>
        <fullName evidence="5">Right handed beta helix domain-containing protein</fullName>
    </recommendedName>
</protein>
<evidence type="ECO:0008006" key="5">
    <source>
        <dbReference type="Google" id="ProtNLM"/>
    </source>
</evidence>
<evidence type="ECO:0000313" key="3">
    <source>
        <dbReference type="EMBL" id="QFQ31273.1"/>
    </source>
</evidence>
<dbReference type="InterPro" id="IPR011050">
    <property type="entry name" value="Pectin_lyase_fold/virulence"/>
</dbReference>
<gene>
    <name evidence="3" type="ORF">EEW87_014545</name>
</gene>
<dbReference type="InterPro" id="IPR012334">
    <property type="entry name" value="Pectin_lyas_fold"/>
</dbReference>
<dbReference type="GeneID" id="59162408"/>
<dbReference type="SUPFAM" id="SSF51126">
    <property type="entry name" value="Pectin lyase-like"/>
    <property type="match status" value="1"/>
</dbReference>
<evidence type="ECO:0000256" key="2">
    <source>
        <dbReference type="SAM" id="SignalP"/>
    </source>
</evidence>